<protein>
    <submittedName>
        <fullName evidence="1">Uncharacterized protein</fullName>
    </submittedName>
</protein>
<keyword evidence="2" id="KW-1185">Reference proteome</keyword>
<dbReference type="Bgee" id="ENSMNEG00000025160">
    <property type="expression patterns" value="Expressed in temporal lobe and 12 other cell types or tissues"/>
</dbReference>
<dbReference type="Ensembl" id="ENSMNET00000027537.1">
    <property type="protein sequence ID" value="ENSMNEP00000005532.1"/>
    <property type="gene ID" value="ENSMNEG00000025160.1"/>
</dbReference>
<dbReference type="GeneTree" id="ENSGT01140000283843"/>
<dbReference type="AlphaFoldDB" id="A0A2K6B2A0"/>
<organism evidence="1 2">
    <name type="scientific">Macaca nemestrina</name>
    <name type="common">Pig-tailed macaque</name>
    <dbReference type="NCBI Taxonomy" id="9545"/>
    <lineage>
        <taxon>Eukaryota</taxon>
        <taxon>Metazoa</taxon>
        <taxon>Chordata</taxon>
        <taxon>Craniata</taxon>
        <taxon>Vertebrata</taxon>
        <taxon>Euteleostomi</taxon>
        <taxon>Mammalia</taxon>
        <taxon>Eutheria</taxon>
        <taxon>Euarchontoglires</taxon>
        <taxon>Primates</taxon>
        <taxon>Haplorrhini</taxon>
        <taxon>Catarrhini</taxon>
        <taxon>Cercopithecidae</taxon>
        <taxon>Cercopithecinae</taxon>
        <taxon>Macaca</taxon>
    </lineage>
</organism>
<dbReference type="OMA" id="WIGNENQ"/>
<evidence type="ECO:0000313" key="2">
    <source>
        <dbReference type="Proteomes" id="UP000233120"/>
    </source>
</evidence>
<accession>A0A2K6B2A0</accession>
<sequence length="60" mass="7377">MEFFINKRDQLNPTVIHYNSVVYFIPLESYLLCFSAHRPSLLFYQYMWVWIVNENQHSHP</sequence>
<reference evidence="1" key="1">
    <citation type="submission" date="2025-08" db="UniProtKB">
        <authorList>
            <consortium name="Ensembl"/>
        </authorList>
    </citation>
    <scope>IDENTIFICATION</scope>
</reference>
<reference evidence="1" key="2">
    <citation type="submission" date="2025-09" db="UniProtKB">
        <authorList>
            <consortium name="Ensembl"/>
        </authorList>
    </citation>
    <scope>IDENTIFICATION</scope>
</reference>
<proteinExistence type="predicted"/>
<dbReference type="Proteomes" id="UP000233120">
    <property type="component" value="Unassembled WGS sequence"/>
</dbReference>
<name>A0A2K6B2A0_MACNE</name>
<evidence type="ECO:0000313" key="1">
    <source>
        <dbReference type="Ensembl" id="ENSMNEP00000005532.1"/>
    </source>
</evidence>